<evidence type="ECO:0000256" key="2">
    <source>
        <dbReference type="ARBA" id="ARBA00022723"/>
    </source>
</evidence>
<accession>A0ABS4S9M7</accession>
<dbReference type="InterPro" id="IPR012686">
    <property type="entry name" value="HPA_isomer/decarb_N"/>
</dbReference>
<name>A0ABS4S9M7_9BACI</name>
<comment type="caution">
    <text evidence="4">The sequence shown here is derived from an EMBL/GenBank/DDBJ whole genome shotgun (WGS) entry which is preliminary data.</text>
</comment>
<sequence>MSNVIMKLRGVSQLQEARVNQENTVEINQRNLQVNELSFDVPVSGTVYGTLLNYQGAYKAFESQMHEKPYKAPPKKPVLYIKPKNTFASHGAAIPLPEGVSELQMGAALGLVIGKTAKQVKADEALEYMKGFTVVNDVSIPHESVHRPAVKEKARDGFCPMGPWVMEREAITDPDALNIRVFINDELKQENNTKHLIRSIGTLMADVTEFMTLYAGDVLLVGVPENAPLAKENDVVKIEMEGVGTLKNTIKKENDVVGGDII</sequence>
<evidence type="ECO:0000313" key="4">
    <source>
        <dbReference type="EMBL" id="MBP2258213.1"/>
    </source>
</evidence>
<protein>
    <submittedName>
        <fullName evidence="4">5-oxopent-3-ene-1,2,5-tricarboxylate decarboxylase/2-hydroxyhepta-2,4-diene-1,7-dioate isomerase</fullName>
        <ecNumber evidence="4">4.1.1.68</ecNumber>
        <ecNumber evidence="4">5.3.3.-</ecNumber>
    </submittedName>
</protein>
<evidence type="ECO:0000259" key="3">
    <source>
        <dbReference type="Pfam" id="PF01557"/>
    </source>
</evidence>
<reference evidence="4 5" key="1">
    <citation type="submission" date="2021-03" db="EMBL/GenBank/DDBJ databases">
        <title>Genomic Encyclopedia of Type Strains, Phase IV (KMG-IV): sequencing the most valuable type-strain genomes for metagenomic binning, comparative biology and taxonomic classification.</title>
        <authorList>
            <person name="Goeker M."/>
        </authorList>
    </citation>
    <scope>NUCLEOTIDE SEQUENCE [LARGE SCALE GENOMIC DNA]</scope>
    <source>
        <strain evidence="4 5">DSM 25790</strain>
    </source>
</reference>
<dbReference type="Gene3D" id="3.90.850.10">
    <property type="entry name" value="Fumarylacetoacetase-like, C-terminal domain"/>
    <property type="match status" value="1"/>
</dbReference>
<evidence type="ECO:0000256" key="1">
    <source>
        <dbReference type="ARBA" id="ARBA00010211"/>
    </source>
</evidence>
<dbReference type="InterPro" id="IPR051121">
    <property type="entry name" value="FAH"/>
</dbReference>
<dbReference type="PANTHER" id="PTHR42796">
    <property type="entry name" value="FUMARYLACETOACETATE HYDROLASE DOMAIN-CONTAINING PROTEIN 2A-RELATED"/>
    <property type="match status" value="1"/>
</dbReference>
<comment type="similarity">
    <text evidence="1">Belongs to the FAH family.</text>
</comment>
<keyword evidence="4" id="KW-0413">Isomerase</keyword>
<keyword evidence="4" id="KW-0456">Lyase</keyword>
<feature type="domain" description="Fumarylacetoacetase-like C-terminal" evidence="3">
    <location>
        <begin position="46"/>
        <end position="250"/>
    </location>
</feature>
<proteinExistence type="inferred from homology"/>
<dbReference type="GO" id="GO:0016853">
    <property type="term" value="F:isomerase activity"/>
    <property type="evidence" value="ECO:0007669"/>
    <property type="project" value="UniProtKB-KW"/>
</dbReference>
<dbReference type="EMBL" id="JAGIKX010000021">
    <property type="protein sequence ID" value="MBP2258213.1"/>
    <property type="molecule type" value="Genomic_DNA"/>
</dbReference>
<dbReference type="Proteomes" id="UP001519294">
    <property type="component" value="Unassembled WGS sequence"/>
</dbReference>
<dbReference type="EC" id="5.3.3.-" evidence="4"/>
<evidence type="ECO:0000313" key="5">
    <source>
        <dbReference type="Proteomes" id="UP001519294"/>
    </source>
</evidence>
<dbReference type="InterPro" id="IPR011234">
    <property type="entry name" value="Fumarylacetoacetase-like_C"/>
</dbReference>
<gene>
    <name evidence="4" type="ORF">J2Z81_002184</name>
</gene>
<dbReference type="SUPFAM" id="SSF56529">
    <property type="entry name" value="FAH"/>
    <property type="match status" value="1"/>
</dbReference>
<dbReference type="InterPro" id="IPR036663">
    <property type="entry name" value="Fumarylacetoacetase_C_sf"/>
</dbReference>
<keyword evidence="2" id="KW-0479">Metal-binding</keyword>
<dbReference type="NCBIfam" id="TIGR02305">
    <property type="entry name" value="HpaG-N-term"/>
    <property type="match status" value="1"/>
</dbReference>
<keyword evidence="5" id="KW-1185">Reference proteome</keyword>
<organism evidence="4 5">
    <name type="scientific">Virgibacillus alimentarius</name>
    <dbReference type="NCBI Taxonomy" id="698769"/>
    <lineage>
        <taxon>Bacteria</taxon>
        <taxon>Bacillati</taxon>
        <taxon>Bacillota</taxon>
        <taxon>Bacilli</taxon>
        <taxon>Bacillales</taxon>
        <taxon>Bacillaceae</taxon>
        <taxon>Virgibacillus</taxon>
    </lineage>
</organism>
<dbReference type="PANTHER" id="PTHR42796:SF4">
    <property type="entry name" value="FUMARYLACETOACETATE HYDROLASE DOMAIN-CONTAINING PROTEIN 2A"/>
    <property type="match status" value="1"/>
</dbReference>
<dbReference type="GO" id="GO:0018800">
    <property type="term" value="F:5-oxopent-3-ene-1,2,5-tricarboxylate decarboxylase activity"/>
    <property type="evidence" value="ECO:0007669"/>
    <property type="project" value="UniProtKB-EC"/>
</dbReference>
<dbReference type="EC" id="4.1.1.68" evidence="4"/>
<dbReference type="RefSeq" id="WP_226371333.1">
    <property type="nucleotide sequence ID" value="NZ_JAGIKX010000021.1"/>
</dbReference>
<dbReference type="Pfam" id="PF01557">
    <property type="entry name" value="FAA_hydrolase"/>
    <property type="match status" value="1"/>
</dbReference>